<accession>A0ABS5VV23</accession>
<dbReference type="Proteomes" id="UP000772618">
    <property type="component" value="Unassembled WGS sequence"/>
</dbReference>
<organism evidence="1 2">
    <name type="scientific">Chryseosolibacter indicus</name>
    <dbReference type="NCBI Taxonomy" id="2782351"/>
    <lineage>
        <taxon>Bacteria</taxon>
        <taxon>Pseudomonadati</taxon>
        <taxon>Bacteroidota</taxon>
        <taxon>Cytophagia</taxon>
        <taxon>Cytophagales</taxon>
        <taxon>Chryseotaleaceae</taxon>
        <taxon>Chryseosolibacter</taxon>
    </lineage>
</organism>
<protein>
    <submittedName>
        <fullName evidence="1">Plasmid mobilization relaxosome protein MobC</fullName>
    </submittedName>
</protein>
<gene>
    <name evidence="1" type="primary">mobC</name>
    <name evidence="1" type="ORF">KK060_18455</name>
</gene>
<dbReference type="EMBL" id="JAHESD010000051">
    <property type="protein sequence ID" value="MBT1705282.1"/>
    <property type="molecule type" value="Genomic_DNA"/>
</dbReference>
<comment type="caution">
    <text evidence="1">The sequence shown here is derived from an EMBL/GenBank/DDBJ whole genome shotgun (WGS) entry which is preliminary data.</text>
</comment>
<evidence type="ECO:0000313" key="2">
    <source>
        <dbReference type="Proteomes" id="UP000772618"/>
    </source>
</evidence>
<sequence length="115" mass="13062">MGRKQVNEKDKRKVQVNIRLTDDEYQRVAGYATCSDLTPANWIRKKVFTGKFPAAKILPIESDALRELSHIGSNLNQVVKKINQGVMPREFLPLLVDLLQITVAIKNRINDSESD</sequence>
<proteinExistence type="predicted"/>
<evidence type="ECO:0000313" key="1">
    <source>
        <dbReference type="EMBL" id="MBT1705282.1"/>
    </source>
</evidence>
<keyword evidence="2" id="KW-1185">Reference proteome</keyword>
<dbReference type="Pfam" id="PF21983">
    <property type="entry name" value="NikA-like"/>
    <property type="match status" value="1"/>
</dbReference>
<dbReference type="InterPro" id="IPR053842">
    <property type="entry name" value="NikA-like"/>
</dbReference>
<name>A0ABS5VV23_9BACT</name>
<reference evidence="1 2" key="1">
    <citation type="submission" date="2021-05" db="EMBL/GenBank/DDBJ databases">
        <title>A Polyphasic approach of four new species of the genus Ohtaekwangia: Ohtaekwangia histidinii sp. nov., Ohtaekwangia cretensis sp. nov., Ohtaekwangia indiensis sp. nov., Ohtaekwangia reichenbachii sp. nov. from diverse environment.</title>
        <authorList>
            <person name="Octaviana S."/>
        </authorList>
    </citation>
    <scope>NUCLEOTIDE SEQUENCE [LARGE SCALE GENOMIC DNA]</scope>
    <source>
        <strain evidence="1 2">PWU20</strain>
    </source>
</reference>